<dbReference type="Proteomes" id="UP001642540">
    <property type="component" value="Unassembled WGS sequence"/>
</dbReference>
<organism evidence="1 2">
    <name type="scientific">Orchesella dallaii</name>
    <dbReference type="NCBI Taxonomy" id="48710"/>
    <lineage>
        <taxon>Eukaryota</taxon>
        <taxon>Metazoa</taxon>
        <taxon>Ecdysozoa</taxon>
        <taxon>Arthropoda</taxon>
        <taxon>Hexapoda</taxon>
        <taxon>Collembola</taxon>
        <taxon>Entomobryomorpha</taxon>
        <taxon>Entomobryoidea</taxon>
        <taxon>Orchesellidae</taxon>
        <taxon>Orchesellinae</taxon>
        <taxon>Orchesella</taxon>
    </lineage>
</organism>
<proteinExistence type="predicted"/>
<dbReference type="EMBL" id="CAXLJM020000070">
    <property type="protein sequence ID" value="CAL8126071.1"/>
    <property type="molecule type" value="Genomic_DNA"/>
</dbReference>
<protein>
    <submittedName>
        <fullName evidence="1">Uncharacterized protein</fullName>
    </submittedName>
</protein>
<comment type="caution">
    <text evidence="1">The sequence shown here is derived from an EMBL/GenBank/DDBJ whole genome shotgun (WGS) entry which is preliminary data.</text>
</comment>
<sequence>MCSWLSLDVYELRLRSAPSRCLITWQLRNCNLRFLEKRLWNHLSCTYAIIVNRPLWPEKKSFALGRSWLLFLELLGSYDFCASNDQSSVEEREKSLVRGLGVFDSPPTSVTVVKIRGNASLCQSSVAVSIQKLNCDV</sequence>
<reference evidence="1 2" key="1">
    <citation type="submission" date="2024-08" db="EMBL/GenBank/DDBJ databases">
        <authorList>
            <person name="Cucini C."/>
            <person name="Frati F."/>
        </authorList>
    </citation>
    <scope>NUCLEOTIDE SEQUENCE [LARGE SCALE GENOMIC DNA]</scope>
</reference>
<gene>
    <name evidence="1" type="ORF">ODALV1_LOCUS21252</name>
</gene>
<keyword evidence="2" id="KW-1185">Reference proteome</keyword>
<name>A0ABP1RCM8_9HEXA</name>
<evidence type="ECO:0000313" key="2">
    <source>
        <dbReference type="Proteomes" id="UP001642540"/>
    </source>
</evidence>
<accession>A0ABP1RCM8</accession>
<evidence type="ECO:0000313" key="1">
    <source>
        <dbReference type="EMBL" id="CAL8126071.1"/>
    </source>
</evidence>